<protein>
    <submittedName>
        <fullName evidence="2">Uncharacterized protein</fullName>
    </submittedName>
</protein>
<gene>
    <name evidence="2" type="ORF">STIAU_7989</name>
</gene>
<organism evidence="2 3">
    <name type="scientific">Stigmatella aurantiaca (strain DW4/3-1)</name>
    <dbReference type="NCBI Taxonomy" id="378806"/>
    <lineage>
        <taxon>Bacteria</taxon>
        <taxon>Pseudomonadati</taxon>
        <taxon>Myxococcota</taxon>
        <taxon>Myxococcia</taxon>
        <taxon>Myxococcales</taxon>
        <taxon>Cystobacterineae</taxon>
        <taxon>Archangiaceae</taxon>
        <taxon>Stigmatella</taxon>
    </lineage>
</organism>
<dbReference type="AlphaFoldDB" id="Q09C46"/>
<feature type="region of interest" description="Disordered" evidence="1">
    <location>
        <begin position="374"/>
        <end position="398"/>
    </location>
</feature>
<dbReference type="EMBL" id="AAMD01000007">
    <property type="protein sequence ID" value="EAU69236.1"/>
    <property type="molecule type" value="Genomic_DNA"/>
</dbReference>
<feature type="compositionally biased region" description="Polar residues" evidence="1">
    <location>
        <begin position="385"/>
        <end position="394"/>
    </location>
</feature>
<name>Q09C46_STIAD</name>
<sequence>MPERPLRGAPDRLTGLFAELFQQRPGLLLAGRSQRIDGIAPEPVVARPRERGPRNELRVLLGGEPGQLHHAQARDGPGGETGVLREDGLAIERTHVLADVTAKDEAVHREAEGLGHLLAAVLDGLVGQACAGIHAAVAHQRPRGTRQEAPAAGATPVRGGPLAIGIHLGVEDERGQQHPGAIALGDEAAVLPHVAHPRAGRPHLLHHRPAVHAAVSPDPRVALLERLAEGLHPVPQRRVVVPPPGVPGNGRVGGLGIIPVIVVGEGHHRLRPGQEQADIQTLRRPFAHPIHVGRVASLHPGAERFGRNGLRAREAHQVEANGFGELTQPGGRQGTQGALLLLSPLAEAGYFAGFSGIHFTSATPARWLATRAMTKSRSERRLRKTTVSAGTVASRTRGMTRRSALRHTVRARCSALDACVPPGRMKWVIFGSSPSKASMACSMASTHSALSTGMCAAALVPVGVASTAPTVKSCSWSWCRSPPSSAGRERLRARPSVAFSSSTSPYASTRASSFGTRPPPKSPVSPASPLFV</sequence>
<feature type="region of interest" description="Disordered" evidence="1">
    <location>
        <begin position="480"/>
        <end position="532"/>
    </location>
</feature>
<evidence type="ECO:0000313" key="3">
    <source>
        <dbReference type="Proteomes" id="UP000032702"/>
    </source>
</evidence>
<feature type="compositionally biased region" description="Polar residues" evidence="1">
    <location>
        <begin position="498"/>
        <end position="515"/>
    </location>
</feature>
<reference evidence="2 3" key="1">
    <citation type="submission" date="2006-04" db="EMBL/GenBank/DDBJ databases">
        <authorList>
            <person name="Nierman W.C."/>
        </authorList>
    </citation>
    <scope>NUCLEOTIDE SEQUENCE [LARGE SCALE GENOMIC DNA]</scope>
    <source>
        <strain evidence="2 3">DW4/3-1</strain>
    </source>
</reference>
<accession>Q09C46</accession>
<evidence type="ECO:0000256" key="1">
    <source>
        <dbReference type="SAM" id="MobiDB-lite"/>
    </source>
</evidence>
<dbReference type="Proteomes" id="UP000032702">
    <property type="component" value="Unassembled WGS sequence"/>
</dbReference>
<comment type="caution">
    <text evidence="2">The sequence shown here is derived from an EMBL/GenBank/DDBJ whole genome shotgun (WGS) entry which is preliminary data.</text>
</comment>
<evidence type="ECO:0000313" key="2">
    <source>
        <dbReference type="EMBL" id="EAU69236.1"/>
    </source>
</evidence>
<proteinExistence type="predicted"/>